<organism evidence="4">
    <name type="scientific">Soboliphyme baturini</name>
    <dbReference type="NCBI Taxonomy" id="241478"/>
    <lineage>
        <taxon>Eukaryota</taxon>
        <taxon>Metazoa</taxon>
        <taxon>Ecdysozoa</taxon>
        <taxon>Nematoda</taxon>
        <taxon>Enoplea</taxon>
        <taxon>Dorylaimia</taxon>
        <taxon>Dioctophymatida</taxon>
        <taxon>Dioctophymatoidea</taxon>
        <taxon>Soboliphymatidae</taxon>
        <taxon>Soboliphyme</taxon>
    </lineage>
</organism>
<dbReference type="AlphaFoldDB" id="A0A183IEA8"/>
<reference evidence="4" key="1">
    <citation type="submission" date="2016-06" db="UniProtKB">
        <authorList>
            <consortium name="WormBaseParasite"/>
        </authorList>
    </citation>
    <scope>IDENTIFICATION</scope>
</reference>
<name>A0A183IEA8_9BILA</name>
<keyword evidence="3" id="KW-1185">Reference proteome</keyword>
<protein>
    <submittedName>
        <fullName evidence="4">BTB/POZ domain-containing protein</fullName>
    </submittedName>
</protein>
<proteinExistence type="predicted"/>
<sequence>MAEGVENCNGLLTLAKYNCSSTLGEAWFQELEVELGKINWDVELGEMKISCYGVRMDTSCSADGQQMDQCVTKADRKSEGRTFAFHKFVRLVDDVYSSALFRSITTPMSQGSSPVPPVTSTEAMTRADNYGGRRPAI</sequence>
<feature type="region of interest" description="Disordered" evidence="1">
    <location>
        <begin position="107"/>
        <end position="137"/>
    </location>
</feature>
<evidence type="ECO:0000256" key="1">
    <source>
        <dbReference type="SAM" id="MobiDB-lite"/>
    </source>
</evidence>
<gene>
    <name evidence="2" type="ORF">SBAD_LOCUS1952</name>
</gene>
<reference evidence="2 3" key="2">
    <citation type="submission" date="2018-11" db="EMBL/GenBank/DDBJ databases">
        <authorList>
            <consortium name="Pathogen Informatics"/>
        </authorList>
    </citation>
    <scope>NUCLEOTIDE SEQUENCE [LARGE SCALE GENOMIC DNA]</scope>
</reference>
<dbReference type="WBParaSite" id="SBAD_0000204601-mRNA-1">
    <property type="protein sequence ID" value="SBAD_0000204601-mRNA-1"/>
    <property type="gene ID" value="SBAD_0000204601"/>
</dbReference>
<dbReference type="EMBL" id="UZAM01007020">
    <property type="protein sequence ID" value="VDO96007.1"/>
    <property type="molecule type" value="Genomic_DNA"/>
</dbReference>
<accession>A0A183IEA8</accession>
<dbReference type="Proteomes" id="UP000270296">
    <property type="component" value="Unassembled WGS sequence"/>
</dbReference>
<feature type="compositionally biased region" description="Polar residues" evidence="1">
    <location>
        <begin position="107"/>
        <end position="123"/>
    </location>
</feature>
<evidence type="ECO:0000313" key="3">
    <source>
        <dbReference type="Proteomes" id="UP000270296"/>
    </source>
</evidence>
<evidence type="ECO:0000313" key="4">
    <source>
        <dbReference type="WBParaSite" id="SBAD_0000204601-mRNA-1"/>
    </source>
</evidence>
<evidence type="ECO:0000313" key="2">
    <source>
        <dbReference type="EMBL" id="VDO96007.1"/>
    </source>
</evidence>